<feature type="compositionally biased region" description="Basic and acidic residues" evidence="1">
    <location>
        <begin position="17"/>
        <end position="27"/>
    </location>
</feature>
<accession>A0A7S1FQL5</accession>
<evidence type="ECO:0000313" key="2">
    <source>
        <dbReference type="EMBL" id="CAD8883666.1"/>
    </source>
</evidence>
<dbReference type="EMBL" id="HBFR01014902">
    <property type="protein sequence ID" value="CAD8883666.1"/>
    <property type="molecule type" value="Transcribed_RNA"/>
</dbReference>
<organism evidence="2">
    <name type="scientific">Corethron hystrix</name>
    <dbReference type="NCBI Taxonomy" id="216773"/>
    <lineage>
        <taxon>Eukaryota</taxon>
        <taxon>Sar</taxon>
        <taxon>Stramenopiles</taxon>
        <taxon>Ochrophyta</taxon>
        <taxon>Bacillariophyta</taxon>
        <taxon>Coscinodiscophyceae</taxon>
        <taxon>Corethrophycidae</taxon>
        <taxon>Corethrales</taxon>
        <taxon>Corethraceae</taxon>
        <taxon>Corethron</taxon>
    </lineage>
</organism>
<protein>
    <submittedName>
        <fullName evidence="2">Uncharacterized protein</fullName>
    </submittedName>
</protein>
<dbReference type="AlphaFoldDB" id="A0A7S1FQL5"/>
<proteinExistence type="predicted"/>
<reference evidence="2" key="1">
    <citation type="submission" date="2021-01" db="EMBL/GenBank/DDBJ databases">
        <authorList>
            <person name="Corre E."/>
            <person name="Pelletier E."/>
            <person name="Niang G."/>
            <person name="Scheremetjew M."/>
            <person name="Finn R."/>
            <person name="Kale V."/>
            <person name="Holt S."/>
            <person name="Cochrane G."/>
            <person name="Meng A."/>
            <person name="Brown T."/>
            <person name="Cohen L."/>
        </authorList>
    </citation>
    <scope>NUCLEOTIDE SEQUENCE</scope>
    <source>
        <strain evidence="2">308</strain>
    </source>
</reference>
<sequence length="102" mass="11625">MPFIDNREDVNGSGKKKSSERSEEKKSKQPHASPFTTKRMKETRRTKMFTEISPPTYICVVNTVFGRGLKRGRRLTAVACDRPLGLHFLHIVVSICNLFDSI</sequence>
<gene>
    <name evidence="2" type="ORF">CHYS00102_LOCUS10862</name>
</gene>
<name>A0A7S1FQL5_9STRA</name>
<feature type="compositionally biased region" description="Basic and acidic residues" evidence="1">
    <location>
        <begin position="1"/>
        <end position="10"/>
    </location>
</feature>
<feature type="region of interest" description="Disordered" evidence="1">
    <location>
        <begin position="1"/>
        <end position="47"/>
    </location>
</feature>
<evidence type="ECO:0000256" key="1">
    <source>
        <dbReference type="SAM" id="MobiDB-lite"/>
    </source>
</evidence>